<dbReference type="EMBL" id="LAZR01007198">
    <property type="protein sequence ID" value="KKM86799.1"/>
    <property type="molecule type" value="Genomic_DNA"/>
</dbReference>
<gene>
    <name evidence="1" type="ORF">LCGC14_1275350</name>
</gene>
<evidence type="ECO:0000313" key="1">
    <source>
        <dbReference type="EMBL" id="KKM86799.1"/>
    </source>
</evidence>
<reference evidence="1" key="1">
    <citation type="journal article" date="2015" name="Nature">
        <title>Complex archaea that bridge the gap between prokaryotes and eukaryotes.</title>
        <authorList>
            <person name="Spang A."/>
            <person name="Saw J.H."/>
            <person name="Jorgensen S.L."/>
            <person name="Zaremba-Niedzwiedzka K."/>
            <person name="Martijn J."/>
            <person name="Lind A.E."/>
            <person name="van Eijk R."/>
            <person name="Schleper C."/>
            <person name="Guy L."/>
            <person name="Ettema T.J."/>
        </authorList>
    </citation>
    <scope>NUCLEOTIDE SEQUENCE</scope>
</reference>
<name>A0A0F9KWV3_9ZZZZ</name>
<organism evidence="1">
    <name type="scientific">marine sediment metagenome</name>
    <dbReference type="NCBI Taxonomy" id="412755"/>
    <lineage>
        <taxon>unclassified sequences</taxon>
        <taxon>metagenomes</taxon>
        <taxon>ecological metagenomes</taxon>
    </lineage>
</organism>
<sequence length="62" mass="7136">MFDKEMVFSYSSGSFLSKAIKRMMLLSGGYQTLPILKSAFFKRLDIKCFEKASTLTKDKKEI</sequence>
<accession>A0A0F9KWV3</accession>
<dbReference type="AlphaFoldDB" id="A0A0F9KWV3"/>
<protein>
    <submittedName>
        <fullName evidence="1">Uncharacterized protein</fullName>
    </submittedName>
</protein>
<proteinExistence type="predicted"/>
<comment type="caution">
    <text evidence="1">The sequence shown here is derived from an EMBL/GenBank/DDBJ whole genome shotgun (WGS) entry which is preliminary data.</text>
</comment>